<proteinExistence type="predicted"/>
<feature type="region of interest" description="Disordered" evidence="1">
    <location>
        <begin position="19"/>
        <end position="39"/>
    </location>
</feature>
<comment type="caution">
    <text evidence="2">The sequence shown here is derived from an EMBL/GenBank/DDBJ whole genome shotgun (WGS) entry which is preliminary data.</text>
</comment>
<dbReference type="Proteomes" id="UP000647172">
    <property type="component" value="Unassembled WGS sequence"/>
</dbReference>
<evidence type="ECO:0000256" key="1">
    <source>
        <dbReference type="SAM" id="MobiDB-lite"/>
    </source>
</evidence>
<dbReference type="AlphaFoldDB" id="A0A919MUU3"/>
<name>A0A919MUU3_9ACTN</name>
<organism evidence="2 3">
    <name type="scientific">Actinoplanes nipponensis</name>
    <dbReference type="NCBI Taxonomy" id="135950"/>
    <lineage>
        <taxon>Bacteria</taxon>
        <taxon>Bacillati</taxon>
        <taxon>Actinomycetota</taxon>
        <taxon>Actinomycetes</taxon>
        <taxon>Micromonosporales</taxon>
        <taxon>Micromonosporaceae</taxon>
        <taxon>Actinoplanes</taxon>
    </lineage>
</organism>
<reference evidence="2" key="1">
    <citation type="submission" date="2021-01" db="EMBL/GenBank/DDBJ databases">
        <title>Whole genome shotgun sequence of Actinoplanes nipponensis NBRC 14063.</title>
        <authorList>
            <person name="Komaki H."/>
            <person name="Tamura T."/>
        </authorList>
    </citation>
    <scope>NUCLEOTIDE SEQUENCE</scope>
    <source>
        <strain evidence="2">NBRC 14063</strain>
    </source>
</reference>
<evidence type="ECO:0000313" key="3">
    <source>
        <dbReference type="Proteomes" id="UP000647172"/>
    </source>
</evidence>
<dbReference type="EMBL" id="BOMQ01000050">
    <property type="protein sequence ID" value="GIE50495.1"/>
    <property type="molecule type" value="Genomic_DNA"/>
</dbReference>
<accession>A0A919MUU3</accession>
<protein>
    <submittedName>
        <fullName evidence="2">Uncharacterized protein</fullName>
    </submittedName>
</protein>
<keyword evidence="3" id="KW-1185">Reference proteome</keyword>
<sequence>MAGIVSVMLLRSAATLKTGSARRQNRGKLAAPAGAPAHN</sequence>
<evidence type="ECO:0000313" key="2">
    <source>
        <dbReference type="EMBL" id="GIE50495.1"/>
    </source>
</evidence>
<gene>
    <name evidence="2" type="ORF">Ani05nite_40290</name>
</gene>